<dbReference type="Gene3D" id="1.10.287.30">
    <property type="entry name" value="E2 (early) protein, N terminal domain, subdomain 1"/>
    <property type="match status" value="1"/>
</dbReference>
<sequence>MNQADLTARFDALQDQLLSLYETASATLESQIKHWELTRKLNVLMYYAKKENYKSLGLQTLPTTQVSEYNAKVAIKMVLLLRSLANSKYGAEQWTLAETSTEIVFTPPKNTFKKKGFTVEVQYDNDPLNVMLYTQWDAIYYQDLQDNWHKVPGEVDHNGLSYTDKTGEKIYFLLFHEDAQRYGRTGQWTVKYKQTTLSSIVTSSSKHSSSNNTEKGLDTQRRSRESSPEEGPSWRRSERDTEESLPTTTTSSPEARIRRRRRGGGGGQGELTTTTRAAKRRRGSTAPTASEVGSRHRSVQAHNLSRLGRLQEEARDPPLICLKGSSNNLKCWRHRVNLKFGYLYHTASSVFKWIGDDDCNKNNGRMLIAFNDTEQRNRFLHLVNLPRGTTYSLGALDSL</sequence>
<feature type="cross-link" description="Glycyl lysine isopeptide (Lys-Gly) (interchain with G-Cter in SUMO)" evidence="12">
    <location>
        <position position="323"/>
    </location>
</feature>
<comment type="similarity">
    <text evidence="2">Belongs to the papillomaviridae E8^E2C protein family.</text>
</comment>
<feature type="region of interest" description="Disordered" evidence="13">
    <location>
        <begin position="200"/>
        <end position="310"/>
    </location>
</feature>
<accession>A0A385PK97</accession>
<dbReference type="SUPFAM" id="SSF54957">
    <property type="entry name" value="Viral DNA-binding domain"/>
    <property type="match status" value="1"/>
</dbReference>
<comment type="PTM">
    <text evidence="12">Phosphorylated.</text>
</comment>
<evidence type="ECO:0000256" key="13">
    <source>
        <dbReference type="SAM" id="MobiDB-lite"/>
    </source>
</evidence>
<comment type="similarity">
    <text evidence="12">Belongs to the papillomaviridae E2 protein family.</text>
</comment>
<comment type="subcellular location">
    <subcellularLocation>
        <location evidence="1 12">Host nucleus</location>
    </subcellularLocation>
</comment>
<keyword evidence="8 12" id="KW-0805">Transcription regulation</keyword>
<dbReference type="InterPro" id="IPR035975">
    <property type="entry name" value="E2/EBNA1_C_sf"/>
</dbReference>
<gene>
    <name evidence="12" type="primary">E2</name>
</gene>
<dbReference type="GO" id="GO:0000166">
    <property type="term" value="F:nucleotide binding"/>
    <property type="evidence" value="ECO:0007669"/>
    <property type="project" value="UniProtKB-UniRule"/>
</dbReference>
<dbReference type="Gene3D" id="2.170.200.10">
    <property type="entry name" value="Papillomavirus E2 early protein domain"/>
    <property type="match status" value="1"/>
</dbReference>
<dbReference type="Pfam" id="PF00508">
    <property type="entry name" value="PPV_E2_N"/>
    <property type="match status" value="1"/>
</dbReference>
<protein>
    <recommendedName>
        <fullName evidence="12">Regulatory protein E2</fullName>
    </recommendedName>
</protein>
<dbReference type="InterPro" id="IPR012677">
    <property type="entry name" value="Nucleotide-bd_a/b_plait_sf"/>
</dbReference>
<feature type="compositionally biased region" description="Basic and acidic residues" evidence="13">
    <location>
        <begin position="215"/>
        <end position="239"/>
    </location>
</feature>
<dbReference type="GO" id="GO:0006351">
    <property type="term" value="P:DNA-templated transcription"/>
    <property type="evidence" value="ECO:0007669"/>
    <property type="project" value="UniProtKB-UniRule"/>
</dbReference>
<keyword evidence="11 12" id="KW-0804">Transcription</keyword>
<evidence type="ECO:0000256" key="11">
    <source>
        <dbReference type="ARBA" id="ARBA00023163"/>
    </source>
</evidence>
<dbReference type="Pfam" id="PF00511">
    <property type="entry name" value="PPV_E2_C"/>
    <property type="match status" value="1"/>
</dbReference>
<keyword evidence="12" id="KW-1017">Isopeptide bond</keyword>
<evidence type="ECO:0000313" key="16">
    <source>
        <dbReference type="EMBL" id="AYA93446.1"/>
    </source>
</evidence>
<proteinExistence type="inferred from homology"/>
<evidence type="ECO:0000256" key="9">
    <source>
        <dbReference type="ARBA" id="ARBA00023125"/>
    </source>
</evidence>
<evidence type="ECO:0000259" key="14">
    <source>
        <dbReference type="Pfam" id="PF00508"/>
    </source>
</evidence>
<evidence type="ECO:0000259" key="15">
    <source>
        <dbReference type="Pfam" id="PF00511"/>
    </source>
</evidence>
<dbReference type="Gene3D" id="3.30.70.330">
    <property type="match status" value="1"/>
</dbReference>
<evidence type="ECO:0000256" key="8">
    <source>
        <dbReference type="ARBA" id="ARBA00023015"/>
    </source>
</evidence>
<dbReference type="GO" id="GO:0003700">
    <property type="term" value="F:DNA-binding transcription factor activity"/>
    <property type="evidence" value="ECO:0007669"/>
    <property type="project" value="UniProtKB-UniRule"/>
</dbReference>
<keyword evidence="6 12" id="KW-1048">Host nucleus</keyword>
<evidence type="ECO:0000256" key="2">
    <source>
        <dbReference type="ARBA" id="ARBA00007794"/>
    </source>
</evidence>
<dbReference type="GO" id="GO:0006260">
    <property type="term" value="P:DNA replication"/>
    <property type="evidence" value="ECO:0007669"/>
    <property type="project" value="UniProtKB-KW"/>
</dbReference>
<keyword evidence="3 12" id="KW-0678">Repressor</keyword>
<comment type="caution">
    <text evidence="12">Lacks conserved residue(s) required for the propagation of feature annotation.</text>
</comment>
<feature type="compositionally biased region" description="Low complexity" evidence="13">
    <location>
        <begin position="200"/>
        <end position="210"/>
    </location>
</feature>
<name>A0A385PK97_9PAPI</name>
<keyword evidence="10 12" id="KW-0010">Activator</keyword>
<organism evidence="16">
    <name type="scientific">Human papillomavirus</name>
    <dbReference type="NCBI Taxonomy" id="10566"/>
    <lineage>
        <taxon>Viruses</taxon>
        <taxon>Monodnaviria</taxon>
        <taxon>Shotokuvirae</taxon>
        <taxon>Cossaviricota</taxon>
        <taxon>Papovaviricetes</taxon>
        <taxon>Zurhausenvirales</taxon>
        <taxon>Papillomaviridae</taxon>
    </lineage>
</organism>
<dbReference type="GO" id="GO:0003677">
    <property type="term" value="F:DNA binding"/>
    <property type="evidence" value="ECO:0007669"/>
    <property type="project" value="UniProtKB-UniRule"/>
</dbReference>
<dbReference type="InterPro" id="IPR042503">
    <property type="entry name" value="Regulatory_protein_E2_N_1"/>
</dbReference>
<dbReference type="GO" id="GO:0042025">
    <property type="term" value="C:host cell nucleus"/>
    <property type="evidence" value="ECO:0007669"/>
    <property type="project" value="UniProtKB-SubCell"/>
</dbReference>
<dbReference type="GO" id="GO:0039693">
    <property type="term" value="P:viral DNA genome replication"/>
    <property type="evidence" value="ECO:0007669"/>
    <property type="project" value="UniProtKB-UniRule"/>
</dbReference>
<dbReference type="GO" id="GO:0006275">
    <property type="term" value="P:regulation of DNA replication"/>
    <property type="evidence" value="ECO:0007669"/>
    <property type="project" value="UniProtKB-UniRule"/>
</dbReference>
<comment type="function">
    <text evidence="12">Plays a role in the initiation of viral DNA replication. A dimer of E2 interacts with a dimer of E1 in order to improve specificity of E1 DNA binding activity. Once the complex recognizes and binds DNA at specific sites, the E2 dimer is removed from DNA. E2 also regulates viral transcription through binding to the E2RE response element (5'-ACCNNNNNNGGT-3') present in multiple copies in the regulatory regions of the viral genome. Activates or represses transcription depending on E2RE's position with regards to proximal promoter elements including the TATA-box. Repression occurs by sterically hindering the assembly of the transcription initiation complex.</text>
</comment>
<comment type="subunit">
    <text evidence="12">Binds DNA as homodimer. Interacts with protein E1; this interaction greatly increases E1 DNA-binding activity. Interacts with protein L1; this interaction enhances E2-dependent replication and transcription activation. Interacts with protein L2; this interaction inhibits E2 transcriptional activity but not DNA replication function E2. Interacts with protein E7; this interaction inhibits E7 oncogenic activity. Interacts with host TAF1; this interaction modulates E2-dependent transcriptional regulation. Interacts with host BRD4; this interaction mediates E2 transcriptional activation function. Additionally, the interaction with host BRD4 on mitotic chromosomes mediates tethering of the viral genome. Interacts with host TOPBP1; this interaction is required for optimal viral DNA replication.</text>
</comment>
<dbReference type="HAMAP" id="MF_04001">
    <property type="entry name" value="PPV_E2"/>
    <property type="match status" value="1"/>
</dbReference>
<keyword evidence="5 12" id="KW-0597">Phosphoprotein</keyword>
<dbReference type="EMBL" id="MH777163">
    <property type="protein sequence ID" value="AYA93446.1"/>
    <property type="molecule type" value="Genomic_DNA"/>
</dbReference>
<evidence type="ECO:0000256" key="3">
    <source>
        <dbReference type="ARBA" id="ARBA00022491"/>
    </source>
</evidence>
<keyword evidence="9 12" id="KW-0238">DNA-binding</keyword>
<dbReference type="SUPFAM" id="SSF51332">
    <property type="entry name" value="E2 regulatory, transactivation domain"/>
    <property type="match status" value="1"/>
</dbReference>
<feature type="region of interest" description="DNA-binding domain" evidence="12">
    <location>
        <begin position="316"/>
        <end position="399"/>
    </location>
</feature>
<evidence type="ECO:0000256" key="7">
    <source>
        <dbReference type="ARBA" id="ARBA00022705"/>
    </source>
</evidence>
<dbReference type="InterPro" id="IPR036050">
    <property type="entry name" value="Regulatory_protein_E2_N"/>
</dbReference>
<keyword evidence="4 12" id="KW-0244">Early protein</keyword>
<evidence type="ECO:0000256" key="6">
    <source>
        <dbReference type="ARBA" id="ARBA00022562"/>
    </source>
</evidence>
<dbReference type="InterPro" id="IPR033668">
    <property type="entry name" value="Reg_prot_E2"/>
</dbReference>
<evidence type="ECO:0000256" key="12">
    <source>
        <dbReference type="HAMAP-Rule" id="MF_04001"/>
    </source>
</evidence>
<keyword evidence="12" id="KW-0832">Ubl conjugation</keyword>
<keyword evidence="7 12" id="KW-0235">DNA replication</keyword>
<feature type="compositionally biased region" description="Low complexity" evidence="13">
    <location>
        <begin position="244"/>
        <end position="254"/>
    </location>
</feature>
<dbReference type="InterPro" id="IPR000427">
    <property type="entry name" value="Papillomavirus_E2_C"/>
</dbReference>
<dbReference type="InterPro" id="IPR042504">
    <property type="entry name" value="Regulatory_protein_E2_N_2"/>
</dbReference>
<dbReference type="InterPro" id="IPR001866">
    <property type="entry name" value="PPV_E2_N"/>
</dbReference>
<feature type="domain" description="Papillomavirus E2 N-terminal" evidence="14">
    <location>
        <begin position="5"/>
        <end position="201"/>
    </location>
</feature>
<feature type="domain" description="Papillomavirus E2 C-terminal" evidence="15">
    <location>
        <begin position="318"/>
        <end position="394"/>
    </location>
</feature>
<reference evidence="16" key="1">
    <citation type="journal article" date="2018" name="Nat. Med.">
        <title>Expanded skin virome in DOCK8-deficient patients.</title>
        <authorList>
            <consortium name="NISC Comparative Sequencing Program"/>
            <person name="Tirosh O."/>
            <person name="Conlan S."/>
            <person name="Deming C."/>
            <person name="Lee-Lin S.Q."/>
            <person name="Huang X."/>
            <person name="Su H.C."/>
            <person name="Freeman A.F."/>
            <person name="Segre J.A."/>
            <person name="Kong H.H."/>
        </authorList>
    </citation>
    <scope>NUCLEOTIDE SEQUENCE</scope>
    <source>
        <strain evidence="16">HPV-mSK_015</strain>
    </source>
</reference>
<evidence type="ECO:0000256" key="5">
    <source>
        <dbReference type="ARBA" id="ARBA00022553"/>
    </source>
</evidence>
<evidence type="ECO:0000256" key="4">
    <source>
        <dbReference type="ARBA" id="ARBA00022518"/>
    </source>
</evidence>
<evidence type="ECO:0000256" key="1">
    <source>
        <dbReference type="ARBA" id="ARBA00004147"/>
    </source>
</evidence>
<evidence type="ECO:0000256" key="10">
    <source>
        <dbReference type="ARBA" id="ARBA00023159"/>
    </source>
</evidence>
<comment type="PTM">
    <text evidence="12">Sumoylation plays a regulatory role in E2 transcriptional activity.</text>
</comment>